<dbReference type="SUPFAM" id="SSF160996">
    <property type="entry name" value="HI0933 insert domain-like"/>
    <property type="match status" value="1"/>
</dbReference>
<feature type="domain" description="RsdA/BaiN/AoA(So)-like insert" evidence="5">
    <location>
        <begin position="188"/>
        <end position="349"/>
    </location>
</feature>
<dbReference type="AlphaFoldDB" id="A0A6N3A344"/>
<dbReference type="Gene3D" id="1.10.8.260">
    <property type="entry name" value="HI0933 insert domain-like"/>
    <property type="match status" value="1"/>
</dbReference>
<dbReference type="Pfam" id="PF03486">
    <property type="entry name" value="HI0933_like"/>
    <property type="match status" value="1"/>
</dbReference>
<evidence type="ECO:0000259" key="4">
    <source>
        <dbReference type="Pfam" id="PF03486"/>
    </source>
</evidence>
<gene>
    <name evidence="6" type="ORF">PCLFYP37_01283</name>
</gene>
<keyword evidence="3" id="KW-0274">FAD</keyword>
<dbReference type="InterPro" id="IPR023166">
    <property type="entry name" value="BaiN-like_dom_sf"/>
</dbReference>
<dbReference type="Gene3D" id="2.40.30.10">
    <property type="entry name" value="Translation factors"/>
    <property type="match status" value="1"/>
</dbReference>
<reference evidence="6" key="1">
    <citation type="submission" date="2019-11" db="EMBL/GenBank/DDBJ databases">
        <authorList>
            <person name="Feng L."/>
        </authorList>
    </citation>
    <scope>NUCLEOTIDE SEQUENCE</scope>
    <source>
        <strain evidence="6">PclaraLFYP37</strain>
    </source>
</reference>
<dbReference type="PANTHER" id="PTHR42887:SF2">
    <property type="entry name" value="OS12G0638800 PROTEIN"/>
    <property type="match status" value="1"/>
</dbReference>
<evidence type="ECO:0000313" key="6">
    <source>
        <dbReference type="EMBL" id="VYT84707.1"/>
    </source>
</evidence>
<name>A0A6N3A344_9BACT</name>
<keyword evidence="2" id="KW-0285">Flavoprotein</keyword>
<proteinExistence type="predicted"/>
<evidence type="ECO:0000256" key="2">
    <source>
        <dbReference type="ARBA" id="ARBA00022630"/>
    </source>
</evidence>
<comment type="cofactor">
    <cofactor evidence="1">
        <name>FAD</name>
        <dbReference type="ChEBI" id="CHEBI:57692"/>
    </cofactor>
</comment>
<feature type="domain" description="RsdA/BaiN/AoA(So)-like Rossmann fold-like" evidence="4">
    <location>
        <begin position="2"/>
        <end position="402"/>
    </location>
</feature>
<evidence type="ECO:0000256" key="3">
    <source>
        <dbReference type="ARBA" id="ARBA00022827"/>
    </source>
</evidence>
<sequence>MEIAIIGGGAAGFFLAVNLKTFAPQVEVTVLERQADVLKKVLVSGGGRCNLTNTFEGVTDLKQVYPRGHKLLKGLFKQFGHRDAYRWFEAHGVPLVAQDDHCVFPAAQDARAVAGCLKSLAAELGVTVKTSHRVETLTPCGGKYEITFQDVRQGRLLFDRVAITTGGSPRGESFAYLERLGHRIETPVPSLFTFNIASPALRGLMGTVVDPALVGIPGTKFRHSGALLVTHWGMSGPAILKLSSHAARFIQEKAYRFPIFVNWTNDPHSETVTGILQDMAQRHPQKKISGLRPYDLPARLWHYLIGKSGIAPDRKWNELGHKGLCKLADTLCNDRYDVDGRSTFREEFVTCGGVSLESVYRQTLESKTCPGLYFAGEVLDTDGVTGGFNFQAAWTTAYTVARAIAENAVQKQPVP</sequence>
<dbReference type="SUPFAM" id="SSF51905">
    <property type="entry name" value="FAD/NAD(P)-binding domain"/>
    <property type="match status" value="1"/>
</dbReference>
<dbReference type="InterPro" id="IPR057661">
    <property type="entry name" value="RsdA/BaiN/AoA(So)_Rossmann"/>
</dbReference>
<dbReference type="PANTHER" id="PTHR42887">
    <property type="entry name" value="OS12G0638800 PROTEIN"/>
    <property type="match status" value="1"/>
</dbReference>
<evidence type="ECO:0000256" key="1">
    <source>
        <dbReference type="ARBA" id="ARBA00001974"/>
    </source>
</evidence>
<protein>
    <submittedName>
        <fullName evidence="6">HI0933-like protein</fullName>
    </submittedName>
</protein>
<dbReference type="Pfam" id="PF22780">
    <property type="entry name" value="HI0933_like_1st"/>
    <property type="match status" value="1"/>
</dbReference>
<organism evidence="6">
    <name type="scientific">Paraprevotella clara</name>
    <dbReference type="NCBI Taxonomy" id="454154"/>
    <lineage>
        <taxon>Bacteria</taxon>
        <taxon>Pseudomonadati</taxon>
        <taxon>Bacteroidota</taxon>
        <taxon>Bacteroidia</taxon>
        <taxon>Bacteroidales</taxon>
        <taxon>Prevotellaceae</taxon>
        <taxon>Paraprevotella</taxon>
    </lineage>
</organism>
<dbReference type="EMBL" id="CACRUT010000008">
    <property type="protein sequence ID" value="VYT84707.1"/>
    <property type="molecule type" value="Genomic_DNA"/>
</dbReference>
<dbReference type="InterPro" id="IPR036188">
    <property type="entry name" value="FAD/NAD-bd_sf"/>
</dbReference>
<dbReference type="RefSeq" id="WP_412442325.1">
    <property type="nucleotide sequence ID" value="NZ_CACRUT010000008.1"/>
</dbReference>
<dbReference type="Gene3D" id="3.50.50.60">
    <property type="entry name" value="FAD/NAD(P)-binding domain"/>
    <property type="match status" value="1"/>
</dbReference>
<dbReference type="NCBIfam" id="TIGR00275">
    <property type="entry name" value="aminoacetone oxidase family FAD-binding enzyme"/>
    <property type="match status" value="1"/>
</dbReference>
<accession>A0A6N3A344</accession>
<evidence type="ECO:0000259" key="5">
    <source>
        <dbReference type="Pfam" id="PF22780"/>
    </source>
</evidence>
<dbReference type="InterPro" id="IPR055178">
    <property type="entry name" value="RsdA/BaiN/AoA(So)-like_dom"/>
</dbReference>
<dbReference type="InterPro" id="IPR004792">
    <property type="entry name" value="BaiN-like"/>
</dbReference>